<protein>
    <submittedName>
        <fullName evidence="2">Uncharacterized protein</fullName>
    </submittedName>
</protein>
<accession>A0A538SC79</accession>
<keyword evidence="1" id="KW-0472">Membrane</keyword>
<sequence>MAPDAALREFEAERDRLALLTRKGIGMPAAGMLYWLGVAILLRQFPQKTALVFSFALTGVVFPLGALLTRIAGGDLFAKSATLTPLGLMLAAVQLFYWPVVILVFNRAPDWTPFALAVLFSSHFLPYAWLYRSAAFGFLAVATTLVVSAGVIVTRSPLYATVPLLAAACYAVAVAMLWREVGALAPKEGGA</sequence>
<feature type="transmembrane region" description="Helical" evidence="1">
    <location>
        <begin position="159"/>
        <end position="178"/>
    </location>
</feature>
<dbReference type="InterPro" id="IPR053824">
    <property type="entry name" value="DUF7010"/>
</dbReference>
<dbReference type="Pfam" id="PF22765">
    <property type="entry name" value="DUF7010"/>
    <property type="match status" value="1"/>
</dbReference>
<proteinExistence type="predicted"/>
<reference evidence="2 3" key="1">
    <citation type="journal article" date="2019" name="Nat. Microbiol.">
        <title>Mediterranean grassland soil C-N compound turnover is dependent on rainfall and depth, and is mediated by genomically divergent microorganisms.</title>
        <authorList>
            <person name="Diamond S."/>
            <person name="Andeer P.F."/>
            <person name="Li Z."/>
            <person name="Crits-Christoph A."/>
            <person name="Burstein D."/>
            <person name="Anantharaman K."/>
            <person name="Lane K.R."/>
            <person name="Thomas B.C."/>
            <person name="Pan C."/>
            <person name="Northen T.R."/>
            <person name="Banfield J.F."/>
        </authorList>
    </citation>
    <scope>NUCLEOTIDE SEQUENCE [LARGE SCALE GENOMIC DNA]</scope>
    <source>
        <strain evidence="2">WS_2</strain>
    </source>
</reference>
<comment type="caution">
    <text evidence="2">The sequence shown here is derived from an EMBL/GenBank/DDBJ whole genome shotgun (WGS) entry which is preliminary data.</text>
</comment>
<dbReference type="AlphaFoldDB" id="A0A538SC79"/>
<keyword evidence="1" id="KW-0812">Transmembrane</keyword>
<feature type="transmembrane region" description="Helical" evidence="1">
    <location>
        <begin position="83"/>
        <end position="105"/>
    </location>
</feature>
<feature type="transmembrane region" description="Helical" evidence="1">
    <location>
        <begin position="24"/>
        <end position="45"/>
    </location>
</feature>
<evidence type="ECO:0000256" key="1">
    <source>
        <dbReference type="SAM" id="Phobius"/>
    </source>
</evidence>
<dbReference type="Proteomes" id="UP000317716">
    <property type="component" value="Unassembled WGS sequence"/>
</dbReference>
<gene>
    <name evidence="2" type="ORF">E6K72_12645</name>
</gene>
<name>A0A538SC79_UNCEI</name>
<feature type="transmembrane region" description="Helical" evidence="1">
    <location>
        <begin position="136"/>
        <end position="153"/>
    </location>
</feature>
<feature type="transmembrane region" description="Helical" evidence="1">
    <location>
        <begin position="51"/>
        <end position="71"/>
    </location>
</feature>
<feature type="transmembrane region" description="Helical" evidence="1">
    <location>
        <begin position="111"/>
        <end position="129"/>
    </location>
</feature>
<dbReference type="EMBL" id="VBOS01000463">
    <property type="protein sequence ID" value="TMQ48981.1"/>
    <property type="molecule type" value="Genomic_DNA"/>
</dbReference>
<keyword evidence="1" id="KW-1133">Transmembrane helix</keyword>
<evidence type="ECO:0000313" key="2">
    <source>
        <dbReference type="EMBL" id="TMQ48981.1"/>
    </source>
</evidence>
<evidence type="ECO:0000313" key="3">
    <source>
        <dbReference type="Proteomes" id="UP000317716"/>
    </source>
</evidence>
<organism evidence="2 3">
    <name type="scientific">Eiseniibacteriota bacterium</name>
    <dbReference type="NCBI Taxonomy" id="2212470"/>
    <lineage>
        <taxon>Bacteria</taxon>
        <taxon>Candidatus Eiseniibacteriota</taxon>
    </lineage>
</organism>